<protein>
    <submittedName>
        <fullName evidence="1">Uncharacterized protein</fullName>
    </submittedName>
</protein>
<proteinExistence type="predicted"/>
<comment type="caution">
    <text evidence="1">The sequence shown here is derived from an EMBL/GenBank/DDBJ whole genome shotgun (WGS) entry which is preliminary data.</text>
</comment>
<dbReference type="Gene3D" id="3.10.450.40">
    <property type="match status" value="1"/>
</dbReference>
<sequence>MMPNKVMILDKSFASQIAANDFFYAIRDKYSGTNTDIVASAEFDQLQDLYTKYCKFTDYPMKAEPVSFCVRNIQRGTGDKGGTTQGFVVKFSDGTESEFSIRKATSAIAGAQKKGLE</sequence>
<name>A0A0F9WGS7_9ZZZZ</name>
<organism evidence="1">
    <name type="scientific">marine sediment metagenome</name>
    <dbReference type="NCBI Taxonomy" id="412755"/>
    <lineage>
        <taxon>unclassified sequences</taxon>
        <taxon>metagenomes</taxon>
        <taxon>ecological metagenomes</taxon>
    </lineage>
</organism>
<dbReference type="EMBL" id="LAZR01000163">
    <property type="protein sequence ID" value="KKN85116.1"/>
    <property type="molecule type" value="Genomic_DNA"/>
</dbReference>
<dbReference type="AlphaFoldDB" id="A0A0F9WGS7"/>
<accession>A0A0F9WGS7</accession>
<gene>
    <name evidence="1" type="ORF">LCGC14_0282850</name>
</gene>
<reference evidence="1" key="1">
    <citation type="journal article" date="2015" name="Nature">
        <title>Complex archaea that bridge the gap between prokaryotes and eukaryotes.</title>
        <authorList>
            <person name="Spang A."/>
            <person name="Saw J.H."/>
            <person name="Jorgensen S.L."/>
            <person name="Zaremba-Niedzwiedzka K."/>
            <person name="Martijn J."/>
            <person name="Lind A.E."/>
            <person name="van Eijk R."/>
            <person name="Schleper C."/>
            <person name="Guy L."/>
            <person name="Ettema T.J."/>
        </authorList>
    </citation>
    <scope>NUCLEOTIDE SEQUENCE</scope>
</reference>
<evidence type="ECO:0000313" key="1">
    <source>
        <dbReference type="EMBL" id="KKN85116.1"/>
    </source>
</evidence>